<sequence length="144" mass="15704">MISSDDESKCCASFVTAGVLGSAESGKRSSCWAKLVNPTKASSAPPLNYPLAASQRGLRNGKGVAKWANGATYEGDYRDGYTEWQRGEWKDGLLRNGKGMFKWANGDEYDGDWKHDVQNGKGVYKQANVNMCGGEWKDGLLRNG</sequence>
<name>A0ABD3NUC8_9STRA</name>
<keyword evidence="3" id="KW-1185">Reference proteome</keyword>
<dbReference type="Proteomes" id="UP001530400">
    <property type="component" value="Unassembled WGS sequence"/>
</dbReference>
<dbReference type="SMART" id="SM00698">
    <property type="entry name" value="MORN"/>
    <property type="match status" value="2"/>
</dbReference>
<accession>A0ABD3NUC8</accession>
<dbReference type="AlphaFoldDB" id="A0ABD3NUC8"/>
<dbReference type="InterPro" id="IPR003409">
    <property type="entry name" value="MORN"/>
</dbReference>
<dbReference type="Pfam" id="PF02493">
    <property type="entry name" value="MORN"/>
    <property type="match status" value="3"/>
</dbReference>
<dbReference type="PANTHER" id="PTHR23084">
    <property type="entry name" value="PHOSPHATIDYLINOSITOL-4-PHOSPHATE 5-KINASE RELATED"/>
    <property type="match status" value="1"/>
</dbReference>
<dbReference type="PANTHER" id="PTHR23084:SF263">
    <property type="entry name" value="MORN REPEAT-CONTAINING PROTEIN 1"/>
    <property type="match status" value="1"/>
</dbReference>
<gene>
    <name evidence="2" type="ORF">ACHAWO_003789</name>
</gene>
<dbReference type="Gene3D" id="2.20.110.10">
    <property type="entry name" value="Histone H3 K4-specific methyltransferase SET7/9 N-terminal domain"/>
    <property type="match status" value="1"/>
</dbReference>
<dbReference type="SUPFAM" id="SSF82185">
    <property type="entry name" value="Histone H3 K4-specific methyltransferase SET7/9 N-terminal domain"/>
    <property type="match status" value="1"/>
</dbReference>
<keyword evidence="1" id="KW-0677">Repeat</keyword>
<dbReference type="EMBL" id="JALLPJ020000955">
    <property type="protein sequence ID" value="KAL3779086.1"/>
    <property type="molecule type" value="Genomic_DNA"/>
</dbReference>
<proteinExistence type="predicted"/>
<evidence type="ECO:0000313" key="2">
    <source>
        <dbReference type="EMBL" id="KAL3779086.1"/>
    </source>
</evidence>
<organism evidence="2 3">
    <name type="scientific">Cyclotella atomus</name>
    <dbReference type="NCBI Taxonomy" id="382360"/>
    <lineage>
        <taxon>Eukaryota</taxon>
        <taxon>Sar</taxon>
        <taxon>Stramenopiles</taxon>
        <taxon>Ochrophyta</taxon>
        <taxon>Bacillariophyta</taxon>
        <taxon>Coscinodiscophyceae</taxon>
        <taxon>Thalassiosirophycidae</taxon>
        <taxon>Stephanodiscales</taxon>
        <taxon>Stephanodiscaceae</taxon>
        <taxon>Cyclotella</taxon>
    </lineage>
</organism>
<evidence type="ECO:0000256" key="1">
    <source>
        <dbReference type="ARBA" id="ARBA00022737"/>
    </source>
</evidence>
<comment type="caution">
    <text evidence="2">The sequence shown here is derived from an EMBL/GenBank/DDBJ whole genome shotgun (WGS) entry which is preliminary data.</text>
</comment>
<evidence type="ECO:0000313" key="3">
    <source>
        <dbReference type="Proteomes" id="UP001530400"/>
    </source>
</evidence>
<protein>
    <submittedName>
        <fullName evidence="2">Uncharacterized protein</fullName>
    </submittedName>
</protein>
<reference evidence="2 3" key="1">
    <citation type="submission" date="2024-10" db="EMBL/GenBank/DDBJ databases">
        <title>Updated reference genomes for cyclostephanoid diatoms.</title>
        <authorList>
            <person name="Roberts W.R."/>
            <person name="Alverson A.J."/>
        </authorList>
    </citation>
    <scope>NUCLEOTIDE SEQUENCE [LARGE SCALE GENOMIC DNA]</scope>
    <source>
        <strain evidence="2 3">AJA010-31</strain>
    </source>
</reference>